<protein>
    <recommendedName>
        <fullName evidence="4">DUF4214 domain-containing protein</fullName>
    </recommendedName>
</protein>
<dbReference type="Proteomes" id="UP000251842">
    <property type="component" value="Chromosome"/>
</dbReference>
<gene>
    <name evidence="2" type="ORF">DCD74_08540</name>
</gene>
<evidence type="ECO:0008006" key="4">
    <source>
        <dbReference type="Google" id="ProtNLM"/>
    </source>
</evidence>
<dbReference type="AlphaFoldDB" id="A0A344J6S1"/>
<name>A0A344J6S1_9GAMM</name>
<proteinExistence type="predicted"/>
<reference evidence="3" key="1">
    <citation type="submission" date="2018-05" db="EMBL/GenBank/DDBJ databases">
        <title>Luteimonas pekinense sp. nov., isolated from human Meibomian gland secretions, Beijing, China.</title>
        <authorList>
            <person name="Wen T."/>
            <person name="Bai H."/>
            <person name="Lv H."/>
        </authorList>
    </citation>
    <scope>NUCLEOTIDE SEQUENCE [LARGE SCALE GENOMIC DNA]</scope>
    <source>
        <strain evidence="3">83-4</strain>
    </source>
</reference>
<dbReference type="EMBL" id="CP029556">
    <property type="protein sequence ID" value="AXA84731.1"/>
    <property type="molecule type" value="Genomic_DNA"/>
</dbReference>
<keyword evidence="1" id="KW-0175">Coiled coil</keyword>
<dbReference type="RefSeq" id="WP_112926944.1">
    <property type="nucleotide sequence ID" value="NZ_CP029556.1"/>
</dbReference>
<feature type="coiled-coil region" evidence="1">
    <location>
        <begin position="191"/>
        <end position="218"/>
    </location>
</feature>
<dbReference type="KEGG" id="lue:DCD74_08540"/>
<organism evidence="2 3">
    <name type="scientific">Solilutibacter oculi</name>
    <dbReference type="NCBI Taxonomy" id="2698682"/>
    <lineage>
        <taxon>Bacteria</taxon>
        <taxon>Pseudomonadati</taxon>
        <taxon>Pseudomonadota</taxon>
        <taxon>Gammaproteobacteria</taxon>
        <taxon>Lysobacterales</taxon>
        <taxon>Lysobacteraceae</taxon>
        <taxon>Solilutibacter</taxon>
    </lineage>
</organism>
<evidence type="ECO:0000256" key="1">
    <source>
        <dbReference type="SAM" id="Coils"/>
    </source>
</evidence>
<sequence>MLDSSGTTGIESVEEVMRRVLAEARRLRLSMGLPMEPEAATASLRTQRELIERGVYHVADFMHFHDLPFVVNGYRALLRRQPSETELAMHLAALREGSATRIELLASLRFSVEGMAKGVPVKKLRQAWEISRIKRIPFVGPVFAWIHGFLRLGRLERELEFMGAAHAMDLVEMEARLARTSVVATGTMADLAQASASTEELQRRMETMQERLMELESGRIRGVEALSSGR</sequence>
<evidence type="ECO:0000313" key="2">
    <source>
        <dbReference type="EMBL" id="AXA84731.1"/>
    </source>
</evidence>
<keyword evidence="3" id="KW-1185">Reference proteome</keyword>
<evidence type="ECO:0000313" key="3">
    <source>
        <dbReference type="Proteomes" id="UP000251842"/>
    </source>
</evidence>
<accession>A0A344J6S1</accession>
<dbReference type="OrthoDB" id="8210690at2"/>